<feature type="domain" description="EamA" evidence="7">
    <location>
        <begin position="8"/>
        <end position="140"/>
    </location>
</feature>
<evidence type="ECO:0000256" key="5">
    <source>
        <dbReference type="ARBA" id="ARBA00023136"/>
    </source>
</evidence>
<name>A0ABS2GWA5_9BURK</name>
<gene>
    <name evidence="8" type="ORF">H5985_08005</name>
</gene>
<evidence type="ECO:0000313" key="8">
    <source>
        <dbReference type="EMBL" id="MBM6929207.1"/>
    </source>
</evidence>
<dbReference type="InterPro" id="IPR037185">
    <property type="entry name" value="EmrE-like"/>
</dbReference>
<evidence type="ECO:0000259" key="7">
    <source>
        <dbReference type="Pfam" id="PF00892"/>
    </source>
</evidence>
<dbReference type="Proteomes" id="UP000777002">
    <property type="component" value="Unassembled WGS sequence"/>
</dbReference>
<sequence>MKSNPYFGPMTLLAGVLIFSTNGFWQAIAPEGATAYVIGASRLLIGGLTLSLWCLVRYRKIHLQGWDWKAIGIYAVALWLYQIFFFQGVHLIGVAVGTVVAVGSTPIFAGLIQAFLYKEKPDLLWYIATAFAIVGLVLVNMVDDMSFAWYAVILPLLAGFTLAVSVIVAPRVAQPHSAEEGMAIVMLLGSVLMLPFFVLFPIDWMFTSQGALCVLMLGVVNSALAFTLELIGFKNTPTLIASTLTLGEPLGAAVIGIFVLNEPYTNESVLGILFLFVSILILVLGPELKFRLKNKLIFLN</sequence>
<feature type="transmembrane region" description="Helical" evidence="6">
    <location>
        <begin position="206"/>
        <end position="227"/>
    </location>
</feature>
<evidence type="ECO:0000256" key="3">
    <source>
        <dbReference type="ARBA" id="ARBA00022692"/>
    </source>
</evidence>
<dbReference type="InterPro" id="IPR000620">
    <property type="entry name" value="EamA_dom"/>
</dbReference>
<dbReference type="InterPro" id="IPR050638">
    <property type="entry name" value="AA-Vitamin_Transporters"/>
</dbReference>
<dbReference type="Pfam" id="PF00892">
    <property type="entry name" value="EamA"/>
    <property type="match status" value="2"/>
</dbReference>
<evidence type="ECO:0000256" key="4">
    <source>
        <dbReference type="ARBA" id="ARBA00022989"/>
    </source>
</evidence>
<dbReference type="EMBL" id="JACJKX010000016">
    <property type="protein sequence ID" value="MBM6929207.1"/>
    <property type="molecule type" value="Genomic_DNA"/>
</dbReference>
<accession>A0ABS2GWA5</accession>
<feature type="domain" description="EamA" evidence="7">
    <location>
        <begin position="150"/>
        <end position="283"/>
    </location>
</feature>
<keyword evidence="2" id="KW-1003">Cell membrane</keyword>
<organism evidence="8 9">
    <name type="scientific">Parasutterella secunda</name>
    <dbReference type="NCBI Taxonomy" id="626947"/>
    <lineage>
        <taxon>Bacteria</taxon>
        <taxon>Pseudomonadati</taxon>
        <taxon>Pseudomonadota</taxon>
        <taxon>Betaproteobacteria</taxon>
        <taxon>Burkholderiales</taxon>
        <taxon>Sutterellaceae</taxon>
        <taxon>Parasutterella</taxon>
    </lineage>
</organism>
<comment type="caution">
    <text evidence="8">The sequence shown here is derived from an EMBL/GenBank/DDBJ whole genome shotgun (WGS) entry which is preliminary data.</text>
</comment>
<feature type="transmembrane region" description="Helical" evidence="6">
    <location>
        <begin position="123"/>
        <end position="142"/>
    </location>
</feature>
<dbReference type="PANTHER" id="PTHR32322:SF18">
    <property type="entry name" value="S-ADENOSYLMETHIONINE_S-ADENOSYLHOMOCYSTEINE TRANSPORTER"/>
    <property type="match status" value="1"/>
</dbReference>
<protein>
    <submittedName>
        <fullName evidence="8">EamA family transporter</fullName>
    </submittedName>
</protein>
<reference evidence="8 9" key="1">
    <citation type="journal article" date="2021" name="Sci. Rep.">
        <title>The distribution of antibiotic resistance genes in chicken gut microbiota commensals.</title>
        <authorList>
            <person name="Juricova H."/>
            <person name="Matiasovicova J."/>
            <person name="Kubasova T."/>
            <person name="Cejkova D."/>
            <person name="Rychlik I."/>
        </authorList>
    </citation>
    <scope>NUCLEOTIDE SEQUENCE [LARGE SCALE GENOMIC DNA]</scope>
    <source>
        <strain evidence="8 9">An562</strain>
    </source>
</reference>
<keyword evidence="4 6" id="KW-1133">Transmembrane helix</keyword>
<evidence type="ECO:0000256" key="1">
    <source>
        <dbReference type="ARBA" id="ARBA00004651"/>
    </source>
</evidence>
<dbReference type="PANTHER" id="PTHR32322">
    <property type="entry name" value="INNER MEMBRANE TRANSPORTER"/>
    <property type="match status" value="1"/>
</dbReference>
<comment type="subcellular location">
    <subcellularLocation>
        <location evidence="1">Cell membrane</location>
        <topology evidence="1">Multi-pass membrane protein</topology>
    </subcellularLocation>
</comment>
<feature type="transmembrane region" description="Helical" evidence="6">
    <location>
        <begin position="181"/>
        <end position="200"/>
    </location>
</feature>
<feature type="transmembrane region" description="Helical" evidence="6">
    <location>
        <begin position="33"/>
        <end position="56"/>
    </location>
</feature>
<feature type="transmembrane region" description="Helical" evidence="6">
    <location>
        <begin position="239"/>
        <end position="260"/>
    </location>
</feature>
<evidence type="ECO:0000256" key="2">
    <source>
        <dbReference type="ARBA" id="ARBA00022475"/>
    </source>
</evidence>
<evidence type="ECO:0000313" key="9">
    <source>
        <dbReference type="Proteomes" id="UP000777002"/>
    </source>
</evidence>
<feature type="transmembrane region" description="Helical" evidence="6">
    <location>
        <begin position="68"/>
        <end position="86"/>
    </location>
</feature>
<feature type="transmembrane region" description="Helical" evidence="6">
    <location>
        <begin position="148"/>
        <end position="169"/>
    </location>
</feature>
<feature type="transmembrane region" description="Helical" evidence="6">
    <location>
        <begin position="266"/>
        <end position="285"/>
    </location>
</feature>
<keyword evidence="9" id="KW-1185">Reference proteome</keyword>
<keyword evidence="5 6" id="KW-0472">Membrane</keyword>
<dbReference type="SUPFAM" id="SSF103481">
    <property type="entry name" value="Multidrug resistance efflux transporter EmrE"/>
    <property type="match status" value="2"/>
</dbReference>
<dbReference type="RefSeq" id="WP_205050794.1">
    <property type="nucleotide sequence ID" value="NZ_JACJKX010000016.1"/>
</dbReference>
<keyword evidence="3 6" id="KW-0812">Transmembrane</keyword>
<proteinExistence type="predicted"/>
<evidence type="ECO:0000256" key="6">
    <source>
        <dbReference type="SAM" id="Phobius"/>
    </source>
</evidence>
<feature type="transmembrane region" description="Helical" evidence="6">
    <location>
        <begin position="92"/>
        <end position="116"/>
    </location>
</feature>